<sequence>MDDKTISDYESLPSSKEAFASFNPHGTADWFQSKESTSRKATKLLELFETNYYDESDTDGDGSPTLTHLPRKEKQKGEFDSPVSFLREPSTDLELHPSPIIGSLPSVEGSLDGMEDESWSERNLDSLPPLPLSRPHTSEGRALHPPYTKAASSSYQEQTTPDTEASIDDGLSGVVDRPLVAEITNDKSILSAEENFHRRVERSRFELKNDDSLSGKKKKNCESSNPSKPSLEPVPIPSVPSSPISCVSNEYSILEEVNEEVMAVAHTVRKDVRVGLSDTSLKTAPLMARNFKVPVKHRNRASRVTEVVQLGNVPPTKPKAKATRWISAAFQKLRRLFVPHDRPKLSHPNFAKETDRSLNNLTRPPHIQLEEANNASIMNLALVPTVPDTIPPSFVGPTRRTLLERELLSKIFEGQLTLLTSSSEPSWVSSAPSSQSLFPGWKKLRVYPLTPQGKFVAETKKHLDIVFENVEFGANAQVLGSGGGLTTKGVPALLKSFTDYEWMSMWRSSEDRSIHISESLLKPDPNSPSSSDTDLVQMYESELLSLDKYKGGHSEYLTVVTHSEEFTGTVALFRASFEDSSLITGLELVAYIKEIPRQICRVLRQGIKMNRYEIHRKGLSLKCTVRGELPRPRLASVSSKEPWTSIGGGWRYALNVTSASDSYFKEGLIASIPQIIACLHLRHGLISDILSSPVLKFEAPLASSGELPIRRGVRLLGPPKGYPHVGDNIRIAVLFPGDSEWATEQFLWA</sequence>
<dbReference type="AlphaFoldDB" id="A0A8H6E564"/>
<evidence type="ECO:0000256" key="1">
    <source>
        <dbReference type="SAM" id="MobiDB-lite"/>
    </source>
</evidence>
<protein>
    <submittedName>
        <fullName evidence="2">Uncharacterized protein</fullName>
    </submittedName>
</protein>
<comment type="caution">
    <text evidence="2">The sequence shown here is derived from an EMBL/GenBank/DDBJ whole genome shotgun (WGS) entry which is preliminary data.</text>
</comment>
<proteinExistence type="predicted"/>
<evidence type="ECO:0000313" key="3">
    <source>
        <dbReference type="Proteomes" id="UP000541154"/>
    </source>
</evidence>
<feature type="region of interest" description="Disordered" evidence="1">
    <location>
        <begin position="207"/>
        <end position="239"/>
    </location>
</feature>
<keyword evidence="3" id="KW-1185">Reference proteome</keyword>
<dbReference type="Proteomes" id="UP000541154">
    <property type="component" value="Unassembled WGS sequence"/>
</dbReference>
<evidence type="ECO:0000313" key="2">
    <source>
        <dbReference type="EMBL" id="KAF5858843.1"/>
    </source>
</evidence>
<gene>
    <name evidence="2" type="ORF">ETB97_003640</name>
</gene>
<reference evidence="2 3" key="1">
    <citation type="submission" date="2019-04" db="EMBL/GenBank/DDBJ databases">
        <title>Aspergillus burnettii sp. nov., novel species from soil in southeast Queensland.</title>
        <authorList>
            <person name="Gilchrist C.L.M."/>
            <person name="Pitt J.I."/>
            <person name="Lange L."/>
            <person name="Lacey H.J."/>
            <person name="Vuong D."/>
            <person name="Midgley D.J."/>
            <person name="Greenfield P."/>
            <person name="Bradbury M."/>
            <person name="Lacey E."/>
            <person name="Busk P.K."/>
            <person name="Pilgaard B."/>
            <person name="Chooi Y.H."/>
            <person name="Piggott A.M."/>
        </authorList>
    </citation>
    <scope>NUCLEOTIDE SEQUENCE [LARGE SCALE GENOMIC DNA]</scope>
    <source>
        <strain evidence="2 3">FRR 5400</strain>
    </source>
</reference>
<feature type="compositionally biased region" description="Polar residues" evidence="1">
    <location>
        <begin position="150"/>
        <end position="163"/>
    </location>
</feature>
<feature type="region of interest" description="Disordered" evidence="1">
    <location>
        <begin position="51"/>
        <end position="171"/>
    </location>
</feature>
<feature type="compositionally biased region" description="Basic and acidic residues" evidence="1">
    <location>
        <begin position="70"/>
        <end position="79"/>
    </location>
</feature>
<organism evidence="2 3">
    <name type="scientific">Petromyces alliaceus</name>
    <name type="common">Aspergillus alliaceus</name>
    <dbReference type="NCBI Taxonomy" id="209559"/>
    <lineage>
        <taxon>Eukaryota</taxon>
        <taxon>Fungi</taxon>
        <taxon>Dikarya</taxon>
        <taxon>Ascomycota</taxon>
        <taxon>Pezizomycotina</taxon>
        <taxon>Eurotiomycetes</taxon>
        <taxon>Eurotiomycetidae</taxon>
        <taxon>Eurotiales</taxon>
        <taxon>Aspergillaceae</taxon>
        <taxon>Aspergillus</taxon>
        <taxon>Aspergillus subgen. Circumdati</taxon>
    </lineage>
</organism>
<name>A0A8H6E564_PETAA</name>
<dbReference type="EMBL" id="SPNV01000188">
    <property type="protein sequence ID" value="KAF5858843.1"/>
    <property type="molecule type" value="Genomic_DNA"/>
</dbReference>
<accession>A0A8H6E564</accession>